<comment type="subcellular location">
    <subcellularLocation>
        <location evidence="1">Membrane</location>
        <topology evidence="1">Multi-pass membrane protein</topology>
    </subcellularLocation>
</comment>
<name>A0A553P3V5_TIGCA</name>
<keyword evidence="10" id="KW-1185">Reference proteome</keyword>
<keyword evidence="5 8" id="KW-1133">Transmembrane helix</keyword>
<evidence type="ECO:0000256" key="8">
    <source>
        <dbReference type="SAM" id="Phobius"/>
    </source>
</evidence>
<dbReference type="GO" id="GO:0016020">
    <property type="term" value="C:membrane"/>
    <property type="evidence" value="ECO:0007669"/>
    <property type="project" value="UniProtKB-SubCell"/>
</dbReference>
<evidence type="ECO:0000256" key="4">
    <source>
        <dbReference type="ARBA" id="ARBA00022889"/>
    </source>
</evidence>
<protein>
    <submittedName>
        <fullName evidence="9">Uncharacterized protein</fullName>
    </submittedName>
</protein>
<feature type="region of interest" description="Disordered" evidence="7">
    <location>
        <begin position="19"/>
        <end position="45"/>
    </location>
</feature>
<keyword evidence="3 8" id="KW-0812">Transmembrane</keyword>
<dbReference type="PANTHER" id="PTHR12316:SF17">
    <property type="entry name" value="NINJURIN C, ISOFORM D"/>
    <property type="match status" value="1"/>
</dbReference>
<dbReference type="PANTHER" id="PTHR12316">
    <property type="entry name" value="NINJURIN-RELATED"/>
    <property type="match status" value="1"/>
</dbReference>
<comment type="caution">
    <text evidence="9">The sequence shown here is derived from an EMBL/GenBank/DDBJ whole genome shotgun (WGS) entry which is preliminary data.</text>
</comment>
<evidence type="ECO:0000256" key="2">
    <source>
        <dbReference type="ARBA" id="ARBA00008141"/>
    </source>
</evidence>
<feature type="transmembrane region" description="Helical" evidence="8">
    <location>
        <begin position="141"/>
        <end position="163"/>
    </location>
</feature>
<evidence type="ECO:0000256" key="3">
    <source>
        <dbReference type="ARBA" id="ARBA00022692"/>
    </source>
</evidence>
<dbReference type="OrthoDB" id="6114058at2759"/>
<comment type="similarity">
    <text evidence="2">Belongs to the ninjurin family.</text>
</comment>
<dbReference type="AlphaFoldDB" id="A0A553P3V5"/>
<dbReference type="GO" id="GO:0042246">
    <property type="term" value="P:tissue regeneration"/>
    <property type="evidence" value="ECO:0007669"/>
    <property type="project" value="InterPro"/>
</dbReference>
<accession>A0A553P3V5</accession>
<dbReference type="GO" id="GO:0007155">
    <property type="term" value="P:cell adhesion"/>
    <property type="evidence" value="ECO:0007669"/>
    <property type="project" value="UniProtKB-KW"/>
</dbReference>
<evidence type="ECO:0000313" key="9">
    <source>
        <dbReference type="EMBL" id="TRY72375.1"/>
    </source>
</evidence>
<dbReference type="InterPro" id="IPR007007">
    <property type="entry name" value="Ninjurin"/>
</dbReference>
<keyword evidence="6 8" id="KW-0472">Membrane</keyword>
<evidence type="ECO:0000256" key="6">
    <source>
        <dbReference type="ARBA" id="ARBA00023136"/>
    </source>
</evidence>
<dbReference type="Pfam" id="PF04923">
    <property type="entry name" value="Ninjurin"/>
    <property type="match status" value="1"/>
</dbReference>
<evidence type="ECO:0000256" key="1">
    <source>
        <dbReference type="ARBA" id="ARBA00004141"/>
    </source>
</evidence>
<dbReference type="Proteomes" id="UP000318571">
    <property type="component" value="Chromosome 7"/>
</dbReference>
<reference evidence="9 10" key="1">
    <citation type="journal article" date="2018" name="Nat. Ecol. Evol.">
        <title>Genomic signatures of mitonuclear coevolution across populations of Tigriopus californicus.</title>
        <authorList>
            <person name="Barreto F.S."/>
            <person name="Watson E.T."/>
            <person name="Lima T.G."/>
            <person name="Willett C.S."/>
            <person name="Edmands S."/>
            <person name="Li W."/>
            <person name="Burton R.S."/>
        </authorList>
    </citation>
    <scope>NUCLEOTIDE SEQUENCE [LARGE SCALE GENOMIC DNA]</scope>
    <source>
        <strain evidence="9 10">San Diego</strain>
    </source>
</reference>
<keyword evidence="4" id="KW-0130">Cell adhesion</keyword>
<dbReference type="EMBL" id="VCGU01000008">
    <property type="protein sequence ID" value="TRY72375.1"/>
    <property type="molecule type" value="Genomic_DNA"/>
</dbReference>
<organism evidence="9 10">
    <name type="scientific">Tigriopus californicus</name>
    <name type="common">Marine copepod</name>
    <dbReference type="NCBI Taxonomy" id="6832"/>
    <lineage>
        <taxon>Eukaryota</taxon>
        <taxon>Metazoa</taxon>
        <taxon>Ecdysozoa</taxon>
        <taxon>Arthropoda</taxon>
        <taxon>Crustacea</taxon>
        <taxon>Multicrustacea</taxon>
        <taxon>Hexanauplia</taxon>
        <taxon>Copepoda</taxon>
        <taxon>Harpacticoida</taxon>
        <taxon>Harpacticidae</taxon>
        <taxon>Tigriopus</taxon>
    </lineage>
</organism>
<evidence type="ECO:0000313" key="10">
    <source>
        <dbReference type="Proteomes" id="UP000318571"/>
    </source>
</evidence>
<evidence type="ECO:0000256" key="7">
    <source>
        <dbReference type="SAM" id="MobiDB-lite"/>
    </source>
</evidence>
<feature type="transmembrane region" description="Helical" evidence="8">
    <location>
        <begin position="94"/>
        <end position="121"/>
    </location>
</feature>
<evidence type="ECO:0000256" key="5">
    <source>
        <dbReference type="ARBA" id="ARBA00022989"/>
    </source>
</evidence>
<gene>
    <name evidence="9" type="ORF">TCAL_09719</name>
</gene>
<sequence>MSVSKNLYSKFASEAMAPDHVDESGLLENESSTDDADLESSSPVSSEFYPKEVHAYTTGKTLTTGVMDMALLVSNAGQLREAFSSMNDGPEYEYLSSAFAAGLLIVCLIIQLVAGAIMILVGKAKLNTRKMLDTCHKWNKILFLLSFIVAALNVVISVLLSPIGPYGNPGANLHTLGNATDVDQSPGN</sequence>
<proteinExistence type="inferred from homology"/>